<accession>A0A1I4N8L1</accession>
<evidence type="ECO:0000313" key="1">
    <source>
        <dbReference type="EMBL" id="SFM11894.1"/>
    </source>
</evidence>
<dbReference type="OrthoDB" id="47198at2"/>
<dbReference type="EMBL" id="FOTI01000072">
    <property type="protein sequence ID" value="SFM11894.1"/>
    <property type="molecule type" value="Genomic_DNA"/>
</dbReference>
<proteinExistence type="predicted"/>
<dbReference type="STRING" id="29563.SAMN02983006_02841"/>
<organism evidence="1 2">
    <name type="scientific">Halanaerobium salsuginis</name>
    <dbReference type="NCBI Taxonomy" id="29563"/>
    <lineage>
        <taxon>Bacteria</taxon>
        <taxon>Bacillati</taxon>
        <taxon>Bacillota</taxon>
        <taxon>Clostridia</taxon>
        <taxon>Halanaerobiales</taxon>
        <taxon>Halanaerobiaceae</taxon>
        <taxon>Halanaerobium</taxon>
    </lineage>
</organism>
<dbReference type="Proteomes" id="UP000199006">
    <property type="component" value="Unassembled WGS sequence"/>
</dbReference>
<keyword evidence="2" id="KW-1185">Reference proteome</keyword>
<name>A0A1I4N8L1_9FIRM</name>
<dbReference type="AlphaFoldDB" id="A0A1I4N8L1"/>
<dbReference type="RefSeq" id="WP_089862813.1">
    <property type="nucleotide sequence ID" value="NZ_FOTI01000072.1"/>
</dbReference>
<evidence type="ECO:0000313" key="2">
    <source>
        <dbReference type="Proteomes" id="UP000199006"/>
    </source>
</evidence>
<gene>
    <name evidence="1" type="ORF">SAMN02983006_02841</name>
</gene>
<protein>
    <submittedName>
        <fullName evidence="1">Uncharacterized protein</fullName>
    </submittedName>
</protein>
<sequence>MYRYFVNNKALRDGYHEVHHEICFFLKIAKSKKDLGEHENFQEAVAEAEKHYDKVKACKACCPKCYK</sequence>
<reference evidence="1 2" key="1">
    <citation type="submission" date="2016-10" db="EMBL/GenBank/DDBJ databases">
        <authorList>
            <person name="de Groot N.N."/>
        </authorList>
    </citation>
    <scope>NUCLEOTIDE SEQUENCE [LARGE SCALE GENOMIC DNA]</scope>
    <source>
        <strain evidence="1 2">ATCC 51327</strain>
    </source>
</reference>